<keyword evidence="1" id="KW-0560">Oxidoreductase</keyword>
<dbReference type="EMBL" id="LSZQ01000012">
    <property type="protein sequence ID" value="KXU37694.1"/>
    <property type="molecule type" value="Genomic_DNA"/>
</dbReference>
<proteinExistence type="predicted"/>
<dbReference type="Gene3D" id="1.10.3660.10">
    <property type="entry name" value="6-phosphogluconate dehydrogenase C-terminal like domain"/>
    <property type="match status" value="1"/>
</dbReference>
<name>A0A139ST49_9BACT</name>
<dbReference type="InterPro" id="IPR036291">
    <property type="entry name" value="NAD(P)-bd_dom_sf"/>
</dbReference>
<dbReference type="RefSeq" id="WP_068628557.1">
    <property type="nucleotide sequence ID" value="NZ_LSZQ01000012.1"/>
</dbReference>
<evidence type="ECO:0000313" key="3">
    <source>
        <dbReference type="EMBL" id="KXU37694.1"/>
    </source>
</evidence>
<dbReference type="Pfam" id="PF02153">
    <property type="entry name" value="PDH_N"/>
    <property type="match status" value="2"/>
</dbReference>
<keyword evidence="4" id="KW-1185">Reference proteome</keyword>
<dbReference type="InterPro" id="IPR008927">
    <property type="entry name" value="6-PGluconate_DH-like_C_sf"/>
</dbReference>
<feature type="domain" description="Prephenate/arogenate dehydrogenase" evidence="2">
    <location>
        <begin position="3"/>
        <end position="320"/>
    </location>
</feature>
<dbReference type="SUPFAM" id="SSF51735">
    <property type="entry name" value="NAD(P)-binding Rossmann-fold domains"/>
    <property type="match status" value="1"/>
</dbReference>
<organism evidence="3 4">
    <name type="scientific">Cephaloticoccus primus</name>
    <dbReference type="NCBI Taxonomy" id="1548207"/>
    <lineage>
        <taxon>Bacteria</taxon>
        <taxon>Pseudomonadati</taxon>
        <taxon>Verrucomicrobiota</taxon>
        <taxon>Opitutia</taxon>
        <taxon>Opitutales</taxon>
        <taxon>Opitutaceae</taxon>
        <taxon>Cephaloticoccus</taxon>
    </lineage>
</organism>
<dbReference type="STRING" id="1548207.AXK11_00205"/>
<evidence type="ECO:0000259" key="2">
    <source>
        <dbReference type="PROSITE" id="PS51176"/>
    </source>
</evidence>
<evidence type="ECO:0000313" key="4">
    <source>
        <dbReference type="Proteomes" id="UP000070058"/>
    </source>
</evidence>
<dbReference type="Pfam" id="PF20463">
    <property type="entry name" value="PDH_C"/>
    <property type="match status" value="1"/>
</dbReference>
<dbReference type="GO" id="GO:0006571">
    <property type="term" value="P:tyrosine biosynthetic process"/>
    <property type="evidence" value="ECO:0007669"/>
    <property type="project" value="InterPro"/>
</dbReference>
<dbReference type="GO" id="GO:0070403">
    <property type="term" value="F:NAD+ binding"/>
    <property type="evidence" value="ECO:0007669"/>
    <property type="project" value="InterPro"/>
</dbReference>
<dbReference type="PROSITE" id="PS51176">
    <property type="entry name" value="PDH_ADH"/>
    <property type="match status" value="1"/>
</dbReference>
<dbReference type="InterPro" id="IPR046825">
    <property type="entry name" value="PDH_C"/>
</dbReference>
<gene>
    <name evidence="3" type="ORF">AXK11_00205</name>
</gene>
<dbReference type="Proteomes" id="UP000070058">
    <property type="component" value="Unassembled WGS sequence"/>
</dbReference>
<dbReference type="GO" id="GO:0008977">
    <property type="term" value="F:prephenate dehydrogenase (NAD+) activity"/>
    <property type="evidence" value="ECO:0007669"/>
    <property type="project" value="InterPro"/>
</dbReference>
<dbReference type="PANTHER" id="PTHR21363:SF0">
    <property type="entry name" value="PREPHENATE DEHYDROGENASE [NADP(+)]"/>
    <property type="match status" value="1"/>
</dbReference>
<dbReference type="SUPFAM" id="SSF48179">
    <property type="entry name" value="6-phosphogluconate dehydrogenase C-terminal domain-like"/>
    <property type="match status" value="1"/>
</dbReference>
<dbReference type="Gene3D" id="3.40.50.720">
    <property type="entry name" value="NAD(P)-binding Rossmann-like Domain"/>
    <property type="match status" value="1"/>
</dbReference>
<protein>
    <submittedName>
        <fullName evidence="3">Prephenate dehydrogenase</fullName>
    </submittedName>
</protein>
<comment type="caution">
    <text evidence="3">The sequence shown here is derived from an EMBL/GenBank/DDBJ whole genome shotgun (WGS) entry which is preliminary data.</text>
</comment>
<dbReference type="PANTHER" id="PTHR21363">
    <property type="entry name" value="PREPHENATE DEHYDROGENASE"/>
    <property type="match status" value="1"/>
</dbReference>
<dbReference type="InterPro" id="IPR050812">
    <property type="entry name" value="Preph/Arog_dehydrog"/>
</dbReference>
<dbReference type="GO" id="GO:0004665">
    <property type="term" value="F:prephenate dehydrogenase (NADP+) activity"/>
    <property type="evidence" value="ECO:0007669"/>
    <property type="project" value="InterPro"/>
</dbReference>
<evidence type="ECO:0000256" key="1">
    <source>
        <dbReference type="ARBA" id="ARBA00023002"/>
    </source>
</evidence>
<dbReference type="InterPro" id="IPR003099">
    <property type="entry name" value="Prephen_DH"/>
</dbReference>
<dbReference type="AlphaFoldDB" id="A0A139ST49"/>
<dbReference type="OrthoDB" id="9802008at2"/>
<reference evidence="4" key="1">
    <citation type="submission" date="2016-02" db="EMBL/GenBank/DDBJ databases">
        <authorList>
            <person name="Sanders J.G."/>
            <person name="Lin J.Y."/>
            <person name="Wertz J.T."/>
            <person name="Russell J.A."/>
            <person name="Moreau C.S."/>
            <person name="Powell S."/>
        </authorList>
    </citation>
    <scope>NUCLEOTIDE SEQUENCE [LARGE SCALE GENOMIC DNA]</scope>
    <source>
        <strain evidence="4">CAG34</strain>
    </source>
</reference>
<dbReference type="InterPro" id="IPR046826">
    <property type="entry name" value="PDH_N"/>
</dbReference>
<accession>A0A139ST49</accession>
<sequence>MFAQITVIAPGLLGSSVAQAARARGLARRIVIWARRAEVREQIAAQAWCDAAPASRAEAVSGAALVVIAAPVTQIVPLVREIAPSLPPRPALSPFPSGALVTDVGSVKAEICRGAHEALAVASSGGGSGEAGAAGGRGQREGRAHFVGAHPMAGSEKTGWEHGQADLFEGRTCFVTPLAEAGPEATSEAVANANEAVAQFWRALGSRVVRVAPEEHDEIVAHISHLPQALASTLCAALGRQHPDWPQYAGAGLRDTTRIAGSDPQLWRTIFEQNREAVLRALDTYAAELREFRDALARRDYAAVAATLAKGQDTRRHLLA</sequence>